<evidence type="ECO:0000313" key="2">
    <source>
        <dbReference type="Proteomes" id="UP000076871"/>
    </source>
</evidence>
<organism evidence="1 2">
    <name type="scientific">Laetiporus sulphureus 93-53</name>
    <dbReference type="NCBI Taxonomy" id="1314785"/>
    <lineage>
        <taxon>Eukaryota</taxon>
        <taxon>Fungi</taxon>
        <taxon>Dikarya</taxon>
        <taxon>Basidiomycota</taxon>
        <taxon>Agaricomycotina</taxon>
        <taxon>Agaricomycetes</taxon>
        <taxon>Polyporales</taxon>
        <taxon>Laetiporus</taxon>
    </lineage>
</organism>
<protein>
    <submittedName>
        <fullName evidence="1">Uncharacterized protein</fullName>
    </submittedName>
</protein>
<dbReference type="EMBL" id="KV427605">
    <property type="protein sequence ID" value="KZT12642.1"/>
    <property type="molecule type" value="Genomic_DNA"/>
</dbReference>
<name>A0A165I645_9APHY</name>
<dbReference type="Proteomes" id="UP000076871">
    <property type="component" value="Unassembled WGS sequence"/>
</dbReference>
<dbReference type="RefSeq" id="XP_040770152.1">
    <property type="nucleotide sequence ID" value="XM_040907531.1"/>
</dbReference>
<sequence>MASMLCRMQELVPASFSARSPSLKRDQEHACSLSMGTYSHYRRCQCDMHTMIEASGHSRTSHMRPVQQPSSLKAVCERSLASVTKLPSCNRNFGSLIQVRNHTASSDDQPPARLRNISISLPQTCLPYLSEHHACADDDGNEPSFLSQVQEAFSAQKRILFHGLHLLKH</sequence>
<dbReference type="InParanoid" id="A0A165I645"/>
<dbReference type="GeneID" id="63824560"/>
<dbReference type="AlphaFoldDB" id="A0A165I645"/>
<proteinExistence type="predicted"/>
<gene>
    <name evidence="1" type="ORF">LAESUDRAFT_718923</name>
</gene>
<keyword evidence="2" id="KW-1185">Reference proteome</keyword>
<accession>A0A165I645</accession>
<evidence type="ECO:0000313" key="1">
    <source>
        <dbReference type="EMBL" id="KZT12642.1"/>
    </source>
</evidence>
<reference evidence="1 2" key="1">
    <citation type="journal article" date="2016" name="Mol. Biol. Evol.">
        <title>Comparative Genomics of Early-Diverging Mushroom-Forming Fungi Provides Insights into the Origins of Lignocellulose Decay Capabilities.</title>
        <authorList>
            <person name="Nagy L.G."/>
            <person name="Riley R."/>
            <person name="Tritt A."/>
            <person name="Adam C."/>
            <person name="Daum C."/>
            <person name="Floudas D."/>
            <person name="Sun H."/>
            <person name="Yadav J.S."/>
            <person name="Pangilinan J."/>
            <person name="Larsson K.H."/>
            <person name="Matsuura K."/>
            <person name="Barry K."/>
            <person name="Labutti K."/>
            <person name="Kuo R."/>
            <person name="Ohm R.A."/>
            <person name="Bhattacharya S.S."/>
            <person name="Shirouzu T."/>
            <person name="Yoshinaga Y."/>
            <person name="Martin F.M."/>
            <person name="Grigoriev I.V."/>
            <person name="Hibbett D.S."/>
        </authorList>
    </citation>
    <scope>NUCLEOTIDE SEQUENCE [LARGE SCALE GENOMIC DNA]</scope>
    <source>
        <strain evidence="1 2">93-53</strain>
    </source>
</reference>